<dbReference type="AlphaFoldDB" id="A0A9P8C9N2"/>
<feature type="signal peptide" evidence="1">
    <location>
        <begin position="1"/>
        <end position="25"/>
    </location>
</feature>
<evidence type="ECO:0000256" key="1">
    <source>
        <dbReference type="SAM" id="SignalP"/>
    </source>
</evidence>
<keyword evidence="1" id="KW-0732">Signal</keyword>
<gene>
    <name evidence="2" type="ORF">BJ875DRAFT_539035</name>
</gene>
<feature type="chain" id="PRO_5040299884" evidence="1">
    <location>
        <begin position="26"/>
        <end position="300"/>
    </location>
</feature>
<evidence type="ECO:0000313" key="3">
    <source>
        <dbReference type="Proteomes" id="UP000824998"/>
    </source>
</evidence>
<comment type="caution">
    <text evidence="2">The sequence shown here is derived from an EMBL/GenBank/DDBJ whole genome shotgun (WGS) entry which is preliminary data.</text>
</comment>
<keyword evidence="3" id="KW-1185">Reference proteome</keyword>
<name>A0A9P8C9N2_9HELO</name>
<sequence>MGMALFLAMTLLLVALFMGPPPSRLGGTEYIGVSPSEDIPRKLICRAAEHRFVSWWAQVGCAKEFVESETGRQPTYSTRDESLATSVAEDPSRISLSIERHMYSGVRSTVGEVMGSRGALCYCKAYRDADGSGTPSSRGRAAAPLYPCGPASSFLRIVRLRFSERPKDSERTQPDDSVESVCLGGDWRVSREVVWPVSCLPASSSFFLTWYREHFGFMDKRWDERSYKQTRLRARYGGLMRVGPLELAAVDGGRGEDEDEDSINILMLCILGGQFSEGFEACLVSGVDEAERRKGPERGA</sequence>
<accession>A0A9P8C9N2</accession>
<dbReference type="Proteomes" id="UP000824998">
    <property type="component" value="Unassembled WGS sequence"/>
</dbReference>
<organism evidence="2 3">
    <name type="scientific">Amylocarpus encephaloides</name>
    <dbReference type="NCBI Taxonomy" id="45428"/>
    <lineage>
        <taxon>Eukaryota</taxon>
        <taxon>Fungi</taxon>
        <taxon>Dikarya</taxon>
        <taxon>Ascomycota</taxon>
        <taxon>Pezizomycotina</taxon>
        <taxon>Leotiomycetes</taxon>
        <taxon>Helotiales</taxon>
        <taxon>Helotiales incertae sedis</taxon>
        <taxon>Amylocarpus</taxon>
    </lineage>
</organism>
<reference evidence="2" key="1">
    <citation type="journal article" date="2021" name="IMA Fungus">
        <title>Genomic characterization of three marine fungi, including Emericellopsis atlantica sp. nov. with signatures of a generalist lifestyle and marine biomass degradation.</title>
        <authorList>
            <person name="Hagestad O.C."/>
            <person name="Hou L."/>
            <person name="Andersen J.H."/>
            <person name="Hansen E.H."/>
            <person name="Altermark B."/>
            <person name="Li C."/>
            <person name="Kuhnert E."/>
            <person name="Cox R.J."/>
            <person name="Crous P.W."/>
            <person name="Spatafora J.W."/>
            <person name="Lail K."/>
            <person name="Amirebrahimi M."/>
            <person name="Lipzen A."/>
            <person name="Pangilinan J."/>
            <person name="Andreopoulos W."/>
            <person name="Hayes R.D."/>
            <person name="Ng V."/>
            <person name="Grigoriev I.V."/>
            <person name="Jackson S.A."/>
            <person name="Sutton T.D.S."/>
            <person name="Dobson A.D.W."/>
            <person name="Rama T."/>
        </authorList>
    </citation>
    <scope>NUCLEOTIDE SEQUENCE</scope>
    <source>
        <strain evidence="2">TRa018bII</strain>
    </source>
</reference>
<dbReference type="EMBL" id="MU251362">
    <property type="protein sequence ID" value="KAG9239038.1"/>
    <property type="molecule type" value="Genomic_DNA"/>
</dbReference>
<evidence type="ECO:0000313" key="2">
    <source>
        <dbReference type="EMBL" id="KAG9239038.1"/>
    </source>
</evidence>
<protein>
    <submittedName>
        <fullName evidence="2">Uncharacterized protein</fullName>
    </submittedName>
</protein>
<proteinExistence type="predicted"/>